<proteinExistence type="predicted"/>
<sequence length="59" mass="6698">MDIAKVSEAEEERMRSFLMGWAPTSKTSVNYTRRHVRLKAQQVSLAMQTKQVEGVLSDA</sequence>
<evidence type="ECO:0000313" key="1">
    <source>
        <dbReference type="EMBL" id="RMT66373.1"/>
    </source>
</evidence>
<comment type="caution">
    <text evidence="1">The sequence shown here is derived from an EMBL/GenBank/DDBJ whole genome shotgun (WGS) entry which is preliminary data.</text>
</comment>
<evidence type="ECO:0000313" key="2">
    <source>
        <dbReference type="Proteomes" id="UP000268636"/>
    </source>
</evidence>
<gene>
    <name evidence="1" type="ORF">ALP42_200128</name>
</gene>
<dbReference type="Proteomes" id="UP000268636">
    <property type="component" value="Unassembled WGS sequence"/>
</dbReference>
<reference evidence="1 2" key="1">
    <citation type="submission" date="2018-08" db="EMBL/GenBank/DDBJ databases">
        <title>Recombination of ecologically and evolutionarily significant loci maintains genetic cohesion in the Pseudomonas syringae species complex.</title>
        <authorList>
            <person name="Dillon M."/>
            <person name="Thakur S."/>
            <person name="Almeida R.N.D."/>
            <person name="Weir B.S."/>
            <person name="Guttman D.S."/>
        </authorList>
    </citation>
    <scope>NUCLEOTIDE SEQUENCE [LARGE SCALE GENOMIC DNA]</scope>
    <source>
        <strain evidence="1 2">ICMP 13786</strain>
    </source>
</reference>
<protein>
    <submittedName>
        <fullName evidence="1">Uncharacterized protein</fullName>
    </submittedName>
</protein>
<accession>A0AB74B8M1</accession>
<name>A0AB74B8M1_PSESS</name>
<organism evidence="1 2">
    <name type="scientific">Pseudomonas savastanoi pv. nerii</name>
    <dbReference type="NCBI Taxonomy" id="360921"/>
    <lineage>
        <taxon>Bacteria</taxon>
        <taxon>Pseudomonadati</taxon>
        <taxon>Pseudomonadota</taxon>
        <taxon>Gammaproteobacteria</taxon>
        <taxon>Pseudomonadales</taxon>
        <taxon>Pseudomonadaceae</taxon>
        <taxon>Pseudomonas</taxon>
    </lineage>
</organism>
<dbReference type="EMBL" id="RBTN01000385">
    <property type="protein sequence ID" value="RMT66373.1"/>
    <property type="molecule type" value="Genomic_DNA"/>
</dbReference>
<dbReference type="AlphaFoldDB" id="A0AB74B8M1"/>